<accession>A0A1Y1HK43</accession>
<dbReference type="OrthoDB" id="430293at2759"/>
<organism evidence="1 2">
    <name type="scientific">Klebsormidium nitens</name>
    <name type="common">Green alga</name>
    <name type="synonym">Ulothrix nitens</name>
    <dbReference type="NCBI Taxonomy" id="105231"/>
    <lineage>
        <taxon>Eukaryota</taxon>
        <taxon>Viridiplantae</taxon>
        <taxon>Streptophyta</taxon>
        <taxon>Klebsormidiophyceae</taxon>
        <taxon>Klebsormidiales</taxon>
        <taxon>Klebsormidiaceae</taxon>
        <taxon>Klebsormidium</taxon>
    </lineage>
</organism>
<dbReference type="EMBL" id="DF236970">
    <property type="protein sequence ID" value="GAQ78934.1"/>
    <property type="molecule type" value="Genomic_DNA"/>
</dbReference>
<protein>
    <submittedName>
        <fullName evidence="1">Uncharacterized protein</fullName>
    </submittedName>
</protein>
<dbReference type="STRING" id="105231.A0A1Y1HK43"/>
<sequence length="247" mass="28141">MPVTDLSEVLKEKARMAVENNWTVDEPVKVLSQQGLEAGYRAFLGSLAVPPQMEAEEFPTRMHRLGVTLLYVIRQQEAFGFDVRSQIQPSGGLGAPDGEQRPGSESAKAFRELVEGRSLRVLIYIANQYELSVADIYCENMFVQECMLLRDGHAGQFLKYDHRPESRRHPLLAFTSRFGKRRCREKVARWSAISRFQALIGALRFSKSVSYRRPIASHRQTLETTFEFTLHWMAEARQPQRGPLGGP</sequence>
<dbReference type="Proteomes" id="UP000054558">
    <property type="component" value="Unassembled WGS sequence"/>
</dbReference>
<dbReference type="AlphaFoldDB" id="A0A1Y1HK43"/>
<evidence type="ECO:0000313" key="1">
    <source>
        <dbReference type="EMBL" id="GAQ78934.1"/>
    </source>
</evidence>
<gene>
    <name evidence="1" type="ORF">KFL_000210200</name>
</gene>
<keyword evidence="2" id="KW-1185">Reference proteome</keyword>
<reference evidence="1 2" key="1">
    <citation type="journal article" date="2014" name="Nat. Commun.">
        <title>Klebsormidium flaccidum genome reveals primary factors for plant terrestrial adaptation.</title>
        <authorList>
            <person name="Hori K."/>
            <person name="Maruyama F."/>
            <person name="Fujisawa T."/>
            <person name="Togashi T."/>
            <person name="Yamamoto N."/>
            <person name="Seo M."/>
            <person name="Sato S."/>
            <person name="Yamada T."/>
            <person name="Mori H."/>
            <person name="Tajima N."/>
            <person name="Moriyama T."/>
            <person name="Ikeuchi M."/>
            <person name="Watanabe M."/>
            <person name="Wada H."/>
            <person name="Kobayashi K."/>
            <person name="Saito M."/>
            <person name="Masuda T."/>
            <person name="Sasaki-Sekimoto Y."/>
            <person name="Mashiguchi K."/>
            <person name="Awai K."/>
            <person name="Shimojima M."/>
            <person name="Masuda S."/>
            <person name="Iwai M."/>
            <person name="Nobusawa T."/>
            <person name="Narise T."/>
            <person name="Kondo S."/>
            <person name="Saito H."/>
            <person name="Sato R."/>
            <person name="Murakawa M."/>
            <person name="Ihara Y."/>
            <person name="Oshima-Yamada Y."/>
            <person name="Ohtaka K."/>
            <person name="Satoh M."/>
            <person name="Sonobe K."/>
            <person name="Ishii M."/>
            <person name="Ohtani R."/>
            <person name="Kanamori-Sato M."/>
            <person name="Honoki R."/>
            <person name="Miyazaki D."/>
            <person name="Mochizuki H."/>
            <person name="Umetsu J."/>
            <person name="Higashi K."/>
            <person name="Shibata D."/>
            <person name="Kamiya Y."/>
            <person name="Sato N."/>
            <person name="Nakamura Y."/>
            <person name="Tabata S."/>
            <person name="Ida S."/>
            <person name="Kurokawa K."/>
            <person name="Ohta H."/>
        </authorList>
    </citation>
    <scope>NUCLEOTIDE SEQUENCE [LARGE SCALE GENOMIC DNA]</scope>
    <source>
        <strain evidence="1 2">NIES-2285</strain>
    </source>
</reference>
<proteinExistence type="predicted"/>
<dbReference type="SUPFAM" id="SSF50199">
    <property type="entry name" value="Staphylococcal nuclease"/>
    <property type="match status" value="1"/>
</dbReference>
<name>A0A1Y1HK43_KLENI</name>
<evidence type="ECO:0000313" key="2">
    <source>
        <dbReference type="Proteomes" id="UP000054558"/>
    </source>
</evidence>
<dbReference type="InterPro" id="IPR035437">
    <property type="entry name" value="SNase_OB-fold_sf"/>
</dbReference>